<keyword evidence="1" id="KW-0472">Membrane</keyword>
<reference evidence="3" key="1">
    <citation type="submission" date="2013-09" db="EMBL/GenBank/DDBJ databases">
        <title>The Genome Sequence of Anopheles culicifacies species A.</title>
        <authorList>
            <consortium name="The Broad Institute Genomics Platform"/>
            <person name="Neafsey D.E."/>
            <person name="Besansky N."/>
            <person name="Howell P."/>
            <person name="Walton C."/>
            <person name="Young S.K."/>
            <person name="Zeng Q."/>
            <person name="Gargeya S."/>
            <person name="Fitzgerald M."/>
            <person name="Haas B."/>
            <person name="Abouelleil A."/>
            <person name="Allen A.W."/>
            <person name="Alvarado L."/>
            <person name="Arachchi H.M."/>
            <person name="Berlin A.M."/>
            <person name="Chapman S.B."/>
            <person name="Gainer-Dewar J."/>
            <person name="Goldberg J."/>
            <person name="Griggs A."/>
            <person name="Gujja S."/>
            <person name="Hansen M."/>
            <person name="Howarth C."/>
            <person name="Imamovic A."/>
            <person name="Ireland A."/>
            <person name="Larimer J."/>
            <person name="McCowan C."/>
            <person name="Murphy C."/>
            <person name="Pearson M."/>
            <person name="Poon T.W."/>
            <person name="Priest M."/>
            <person name="Roberts A."/>
            <person name="Saif S."/>
            <person name="Shea T."/>
            <person name="Sisk P."/>
            <person name="Sykes S."/>
            <person name="Wortman J."/>
            <person name="Nusbaum C."/>
            <person name="Birren B."/>
        </authorList>
    </citation>
    <scope>NUCLEOTIDE SEQUENCE [LARGE SCALE GENOMIC DNA]</scope>
    <source>
        <strain evidence="3">A-37</strain>
    </source>
</reference>
<evidence type="ECO:0000313" key="2">
    <source>
        <dbReference type="EnsemblMetazoa" id="ACUA014581-PA"/>
    </source>
</evidence>
<keyword evidence="1" id="KW-1133">Transmembrane helix</keyword>
<name>A0A182MC18_9DIPT</name>
<dbReference type="VEuPathDB" id="VectorBase:ACUA014581"/>
<evidence type="ECO:0000313" key="3">
    <source>
        <dbReference type="Proteomes" id="UP000075883"/>
    </source>
</evidence>
<sequence length="134" mass="14883">MARHIPTVTEPFVAPPANHWQVVMVSSRYGGAHVKLLALMFVRQMVFKRRRIPKRGRTVGATRALRIGSACALWGSSYLQHLDDTSPKARHTILHTTNTVECAGANGTAHGHRSDNLENLYLPLQSSVCVHSYQ</sequence>
<evidence type="ECO:0000256" key="1">
    <source>
        <dbReference type="SAM" id="Phobius"/>
    </source>
</evidence>
<feature type="transmembrane region" description="Helical" evidence="1">
    <location>
        <begin position="20"/>
        <end position="42"/>
    </location>
</feature>
<dbReference type="Proteomes" id="UP000075883">
    <property type="component" value="Unassembled WGS sequence"/>
</dbReference>
<dbReference type="AlphaFoldDB" id="A0A182MC18"/>
<keyword evidence="1" id="KW-0812">Transmembrane</keyword>
<organism evidence="2 3">
    <name type="scientific">Anopheles culicifacies</name>
    <dbReference type="NCBI Taxonomy" id="139723"/>
    <lineage>
        <taxon>Eukaryota</taxon>
        <taxon>Metazoa</taxon>
        <taxon>Ecdysozoa</taxon>
        <taxon>Arthropoda</taxon>
        <taxon>Hexapoda</taxon>
        <taxon>Insecta</taxon>
        <taxon>Pterygota</taxon>
        <taxon>Neoptera</taxon>
        <taxon>Endopterygota</taxon>
        <taxon>Diptera</taxon>
        <taxon>Nematocera</taxon>
        <taxon>Culicoidea</taxon>
        <taxon>Culicidae</taxon>
        <taxon>Anophelinae</taxon>
        <taxon>Anopheles</taxon>
        <taxon>culicifacies species complex</taxon>
    </lineage>
</organism>
<dbReference type="EMBL" id="AXCM01000920">
    <property type="status" value="NOT_ANNOTATED_CDS"/>
    <property type="molecule type" value="Genomic_DNA"/>
</dbReference>
<accession>A0A182MC18</accession>
<protein>
    <submittedName>
        <fullName evidence="2">Uncharacterized protein</fullName>
    </submittedName>
</protein>
<keyword evidence="3" id="KW-1185">Reference proteome</keyword>
<dbReference type="EnsemblMetazoa" id="ACUA014581-RA">
    <property type="protein sequence ID" value="ACUA014581-PA"/>
    <property type="gene ID" value="ACUA014581"/>
</dbReference>
<reference evidence="2" key="2">
    <citation type="submission" date="2020-05" db="UniProtKB">
        <authorList>
            <consortium name="EnsemblMetazoa"/>
        </authorList>
    </citation>
    <scope>IDENTIFICATION</scope>
    <source>
        <strain evidence="2">A-37</strain>
    </source>
</reference>
<proteinExistence type="predicted"/>